<dbReference type="Proteomes" id="UP000237923">
    <property type="component" value="Unassembled WGS sequence"/>
</dbReference>
<feature type="transmembrane region" description="Helical" evidence="1">
    <location>
        <begin position="37"/>
        <end position="57"/>
    </location>
</feature>
<organism evidence="3 4">
    <name type="scientific">Leuconostoc suionicum</name>
    <dbReference type="NCBI Taxonomy" id="1511761"/>
    <lineage>
        <taxon>Bacteria</taxon>
        <taxon>Bacillati</taxon>
        <taxon>Bacillota</taxon>
        <taxon>Bacilli</taxon>
        <taxon>Lactobacillales</taxon>
        <taxon>Lactobacillaceae</taxon>
        <taxon>Leuconostoc</taxon>
    </lineage>
</organism>
<keyword evidence="1" id="KW-0472">Membrane</keyword>
<reference evidence="3 4" key="1">
    <citation type="submission" date="2018-02" db="EMBL/GenBank/DDBJ databases">
        <authorList>
            <person name="Cohen D.B."/>
            <person name="Kent A.D."/>
        </authorList>
    </citation>
    <scope>NUCLEOTIDE SEQUENCE [LARGE SCALE GENOMIC DNA]</scope>
    <source>
        <strain evidence="3 4">CECT 9216</strain>
    </source>
</reference>
<name>A0A2N9K911_9LACO</name>
<proteinExistence type="predicted"/>
<feature type="transmembrane region" description="Helical" evidence="1">
    <location>
        <begin position="95"/>
        <end position="114"/>
    </location>
</feature>
<gene>
    <name evidence="2" type="ORF">LES8486_00779</name>
    <name evidence="3" type="ORF">LES9216_00926</name>
</gene>
<protein>
    <submittedName>
        <fullName evidence="3">Acid-resistance membrane protein</fullName>
    </submittedName>
</protein>
<dbReference type="GO" id="GO:0005886">
    <property type="term" value="C:plasma membrane"/>
    <property type="evidence" value="ECO:0007669"/>
    <property type="project" value="TreeGrafter"/>
</dbReference>
<evidence type="ECO:0000313" key="3">
    <source>
        <dbReference type="EMBL" id="SPE07072.1"/>
    </source>
</evidence>
<dbReference type="EMBL" id="OKQR01000001">
    <property type="protein sequence ID" value="SPD91793.1"/>
    <property type="molecule type" value="Genomic_DNA"/>
</dbReference>
<feature type="transmembrane region" description="Helical" evidence="1">
    <location>
        <begin position="69"/>
        <end position="89"/>
    </location>
</feature>
<dbReference type="GeneID" id="99673864"/>
<dbReference type="PANTHER" id="PTHR34989:SF1">
    <property type="entry name" value="PROTEIN HDED"/>
    <property type="match status" value="1"/>
</dbReference>
<dbReference type="RefSeq" id="WP_072613392.1">
    <property type="nucleotide sequence ID" value="NZ_AP017935.1"/>
</dbReference>
<keyword evidence="5" id="KW-1185">Reference proteome</keyword>
<evidence type="ECO:0000313" key="5">
    <source>
        <dbReference type="Proteomes" id="UP000239237"/>
    </source>
</evidence>
<dbReference type="AlphaFoldDB" id="A0A2N9K911"/>
<dbReference type="Pfam" id="PF03729">
    <property type="entry name" value="DUF308"/>
    <property type="match status" value="2"/>
</dbReference>
<feature type="transmembrane region" description="Helical" evidence="1">
    <location>
        <begin position="151"/>
        <end position="175"/>
    </location>
</feature>
<evidence type="ECO:0000313" key="4">
    <source>
        <dbReference type="Proteomes" id="UP000237923"/>
    </source>
</evidence>
<reference evidence="2 5" key="2">
    <citation type="submission" date="2018-02" db="EMBL/GenBank/DDBJ databases">
        <authorList>
            <person name="Rodrigo-Torres L."/>
            <person name="Arahal R. D."/>
            <person name="Lucena T."/>
        </authorList>
    </citation>
    <scope>NUCLEOTIDE SEQUENCE [LARGE SCALE GENOMIC DNA]</scope>
    <source>
        <strain evidence="2 5">CECT 8486</strain>
    </source>
</reference>
<keyword evidence="1" id="KW-1133">Transmembrane helix</keyword>
<feature type="transmembrane region" description="Helical" evidence="1">
    <location>
        <begin position="126"/>
        <end position="145"/>
    </location>
</feature>
<dbReference type="InterPro" id="IPR005325">
    <property type="entry name" value="DUF308_memb"/>
</dbReference>
<dbReference type="EMBL" id="OKQU01000001">
    <property type="protein sequence ID" value="SPE07072.1"/>
    <property type="molecule type" value="Genomic_DNA"/>
</dbReference>
<dbReference type="PANTHER" id="PTHR34989">
    <property type="entry name" value="PROTEIN HDED"/>
    <property type="match status" value="1"/>
</dbReference>
<sequence length="177" mass="19565">MSDIFLKKLRNIIRFDAIVSIIFGALILFWPTHSASVVAALIGLAFIAIGISHIASVFDRKNEDGWARVGNLVIGAVYFIAGVFTFINLYAATTYLFIIVGLLVGMTWILEGIIEFGSLKYYTQKGWAMFSAFISIIGGIALLFAPLLSAIFLWQLLGASLLVLGIIKLLHFFAWKR</sequence>
<evidence type="ECO:0000313" key="2">
    <source>
        <dbReference type="EMBL" id="SPD91793.1"/>
    </source>
</evidence>
<dbReference type="InterPro" id="IPR052712">
    <property type="entry name" value="Acid_resist_chaperone_HdeD"/>
</dbReference>
<feature type="transmembrane region" description="Helical" evidence="1">
    <location>
        <begin position="12"/>
        <end position="31"/>
    </location>
</feature>
<dbReference type="Proteomes" id="UP000239237">
    <property type="component" value="Unassembled WGS sequence"/>
</dbReference>
<keyword evidence="1" id="KW-0812">Transmembrane</keyword>
<accession>A0A2N9K911</accession>
<dbReference type="KEGG" id="lsu:A6B45_03605"/>
<evidence type="ECO:0000256" key="1">
    <source>
        <dbReference type="SAM" id="Phobius"/>
    </source>
</evidence>